<accession>A0AAV5MWE1</accession>
<comment type="caution">
    <text evidence="1">The sequence shown here is derived from an EMBL/GenBank/DDBJ whole genome shotgun (WGS) entry which is preliminary data.</text>
</comment>
<reference evidence="1 2" key="1">
    <citation type="journal article" date="2021" name="Commun. Biol.">
        <title>The genome of Shorea leprosula (Dipterocarpaceae) highlights the ecological relevance of drought in aseasonal tropical rainforests.</title>
        <authorList>
            <person name="Ng K.K.S."/>
            <person name="Kobayashi M.J."/>
            <person name="Fawcett J.A."/>
            <person name="Hatakeyama M."/>
            <person name="Paape T."/>
            <person name="Ng C.H."/>
            <person name="Ang C.C."/>
            <person name="Tnah L.H."/>
            <person name="Lee C.T."/>
            <person name="Nishiyama T."/>
            <person name="Sese J."/>
            <person name="O'Brien M.J."/>
            <person name="Copetti D."/>
            <person name="Mohd Noor M.I."/>
            <person name="Ong R.C."/>
            <person name="Putra M."/>
            <person name="Sireger I.Z."/>
            <person name="Indrioko S."/>
            <person name="Kosugi Y."/>
            <person name="Izuno A."/>
            <person name="Isagi Y."/>
            <person name="Lee S.L."/>
            <person name="Shimizu K.K."/>
        </authorList>
    </citation>
    <scope>NUCLEOTIDE SEQUENCE [LARGE SCALE GENOMIC DNA]</scope>
    <source>
        <strain evidence="1">214</strain>
    </source>
</reference>
<dbReference type="EMBL" id="BPVZ01002362">
    <property type="protein sequence ID" value="GKV53932.1"/>
    <property type="molecule type" value="Genomic_DNA"/>
</dbReference>
<keyword evidence="2" id="KW-1185">Reference proteome</keyword>
<organism evidence="1 2">
    <name type="scientific">Rubroshorea leprosula</name>
    <dbReference type="NCBI Taxonomy" id="152421"/>
    <lineage>
        <taxon>Eukaryota</taxon>
        <taxon>Viridiplantae</taxon>
        <taxon>Streptophyta</taxon>
        <taxon>Embryophyta</taxon>
        <taxon>Tracheophyta</taxon>
        <taxon>Spermatophyta</taxon>
        <taxon>Magnoliopsida</taxon>
        <taxon>eudicotyledons</taxon>
        <taxon>Gunneridae</taxon>
        <taxon>Pentapetalae</taxon>
        <taxon>rosids</taxon>
        <taxon>malvids</taxon>
        <taxon>Malvales</taxon>
        <taxon>Dipterocarpaceae</taxon>
        <taxon>Rubroshorea</taxon>
    </lineage>
</organism>
<protein>
    <submittedName>
        <fullName evidence="1">Uncharacterized protein</fullName>
    </submittedName>
</protein>
<sequence>MQAGMLQPEAIK</sequence>
<name>A0AAV5MWE1_9ROSI</name>
<proteinExistence type="predicted"/>
<dbReference type="Proteomes" id="UP001054252">
    <property type="component" value="Unassembled WGS sequence"/>
</dbReference>
<gene>
    <name evidence="1" type="ORF">SLEP1_g60443</name>
</gene>
<evidence type="ECO:0000313" key="1">
    <source>
        <dbReference type="EMBL" id="GKV53932.1"/>
    </source>
</evidence>
<feature type="non-terminal residue" evidence="1">
    <location>
        <position position="12"/>
    </location>
</feature>
<evidence type="ECO:0000313" key="2">
    <source>
        <dbReference type="Proteomes" id="UP001054252"/>
    </source>
</evidence>